<dbReference type="InterPro" id="IPR000182">
    <property type="entry name" value="GNAT_dom"/>
</dbReference>
<evidence type="ECO:0000313" key="2">
    <source>
        <dbReference type="EMBL" id="GAA3211080.1"/>
    </source>
</evidence>
<dbReference type="InterPro" id="IPR016181">
    <property type="entry name" value="Acyl_CoA_acyltransferase"/>
</dbReference>
<dbReference type="Pfam" id="PF13527">
    <property type="entry name" value="Acetyltransf_9"/>
    <property type="match status" value="1"/>
</dbReference>
<name>A0ABP6Q899_9ACTN</name>
<dbReference type="Proteomes" id="UP001501237">
    <property type="component" value="Unassembled WGS sequence"/>
</dbReference>
<comment type="caution">
    <text evidence="2">The sequence shown here is derived from an EMBL/GenBank/DDBJ whole genome shotgun (WGS) entry which is preliminary data.</text>
</comment>
<accession>A0ABP6Q899</accession>
<dbReference type="EMBL" id="BAAAUV010000006">
    <property type="protein sequence ID" value="GAA3211080.1"/>
    <property type="molecule type" value="Genomic_DNA"/>
</dbReference>
<dbReference type="SUPFAM" id="SSF55729">
    <property type="entry name" value="Acyl-CoA N-acyltransferases (Nat)"/>
    <property type="match status" value="1"/>
</dbReference>
<dbReference type="CDD" id="cd04301">
    <property type="entry name" value="NAT_SF"/>
    <property type="match status" value="1"/>
</dbReference>
<keyword evidence="3" id="KW-1185">Reference proteome</keyword>
<reference evidence="3" key="1">
    <citation type="journal article" date="2019" name="Int. J. Syst. Evol. Microbiol.">
        <title>The Global Catalogue of Microorganisms (GCM) 10K type strain sequencing project: providing services to taxonomists for standard genome sequencing and annotation.</title>
        <authorList>
            <consortium name="The Broad Institute Genomics Platform"/>
            <consortium name="The Broad Institute Genome Sequencing Center for Infectious Disease"/>
            <person name="Wu L."/>
            <person name="Ma J."/>
        </authorList>
    </citation>
    <scope>NUCLEOTIDE SEQUENCE [LARGE SCALE GENOMIC DNA]</scope>
    <source>
        <strain evidence="3">JCM 9377</strain>
    </source>
</reference>
<gene>
    <name evidence="2" type="primary">aac(2')-Ic</name>
    <name evidence="2" type="ORF">GCM10010468_29500</name>
</gene>
<feature type="domain" description="N-acetyltransferase" evidence="1">
    <location>
        <begin position="7"/>
        <end position="165"/>
    </location>
</feature>
<organism evidence="2 3">
    <name type="scientific">Actinocorallia longicatena</name>
    <dbReference type="NCBI Taxonomy" id="111803"/>
    <lineage>
        <taxon>Bacteria</taxon>
        <taxon>Bacillati</taxon>
        <taxon>Actinomycetota</taxon>
        <taxon>Actinomycetes</taxon>
        <taxon>Streptosporangiales</taxon>
        <taxon>Thermomonosporaceae</taxon>
        <taxon>Actinocorallia</taxon>
    </lineage>
</organism>
<evidence type="ECO:0000259" key="1">
    <source>
        <dbReference type="PROSITE" id="PS51186"/>
    </source>
</evidence>
<dbReference type="Gene3D" id="3.40.630.30">
    <property type="match status" value="1"/>
</dbReference>
<sequence>MTKLELLHTSALDAPTLIAARSLLDGAFDGLDEHDWNHALGGMHALVWEDDGLIGHASVVQRSLLHGGRALRAGYVEAVAVRGDRRSSGHATTMMNALETIIRDAYDLGALSASEAAGDFYAHRNWHRWKGRLHALTPQGTVRTEDDEGSVHVLPAGAPLDLTADLVADFRDGDLW</sequence>
<proteinExistence type="predicted"/>
<dbReference type="PROSITE" id="PS51186">
    <property type="entry name" value="GNAT"/>
    <property type="match status" value="1"/>
</dbReference>
<evidence type="ECO:0000313" key="3">
    <source>
        <dbReference type="Proteomes" id="UP001501237"/>
    </source>
</evidence>
<protein>
    <submittedName>
        <fullName evidence="2">Aminoglycoside N-acetyltransferase AAC(2')-Ic</fullName>
    </submittedName>
</protein>